<organism evidence="2 3">
    <name type="scientific">Caerostris extrusa</name>
    <name type="common">Bark spider</name>
    <name type="synonym">Caerostris bankana</name>
    <dbReference type="NCBI Taxonomy" id="172846"/>
    <lineage>
        <taxon>Eukaryota</taxon>
        <taxon>Metazoa</taxon>
        <taxon>Ecdysozoa</taxon>
        <taxon>Arthropoda</taxon>
        <taxon>Chelicerata</taxon>
        <taxon>Arachnida</taxon>
        <taxon>Araneae</taxon>
        <taxon>Araneomorphae</taxon>
        <taxon>Entelegynae</taxon>
        <taxon>Araneoidea</taxon>
        <taxon>Araneidae</taxon>
        <taxon>Caerostris</taxon>
    </lineage>
</organism>
<evidence type="ECO:0000313" key="2">
    <source>
        <dbReference type="EMBL" id="GIY24636.1"/>
    </source>
</evidence>
<proteinExistence type="predicted"/>
<comment type="caution">
    <text evidence="2">The sequence shown here is derived from an EMBL/GenBank/DDBJ whole genome shotgun (WGS) entry which is preliminary data.</text>
</comment>
<gene>
    <name evidence="2" type="ORF">CEXT_248741</name>
</gene>
<evidence type="ECO:0000313" key="3">
    <source>
        <dbReference type="Proteomes" id="UP001054945"/>
    </source>
</evidence>
<name>A0AAV4RUZ9_CAEEX</name>
<keyword evidence="3" id="KW-1185">Reference proteome</keyword>
<reference evidence="2 3" key="1">
    <citation type="submission" date="2021-06" db="EMBL/GenBank/DDBJ databases">
        <title>Caerostris extrusa draft genome.</title>
        <authorList>
            <person name="Kono N."/>
            <person name="Arakawa K."/>
        </authorList>
    </citation>
    <scope>NUCLEOTIDE SEQUENCE [LARGE SCALE GENOMIC DNA]</scope>
</reference>
<keyword evidence="1" id="KW-0812">Transmembrane</keyword>
<keyword evidence="1" id="KW-1133">Transmembrane helix</keyword>
<feature type="transmembrane region" description="Helical" evidence="1">
    <location>
        <begin position="24"/>
        <end position="42"/>
    </location>
</feature>
<keyword evidence="1" id="KW-0472">Membrane</keyword>
<sequence>MFYTERISIAAPPRGRLIVYRIRTSRQVLALLLMMCYLFWYYPKRRFRKMEKSLNKVPQLHLEEAGWQSNALPLNLKRRVGYQRHSTPNEA</sequence>
<protein>
    <submittedName>
        <fullName evidence="2">Uncharacterized protein</fullName>
    </submittedName>
</protein>
<dbReference type="EMBL" id="BPLR01008434">
    <property type="protein sequence ID" value="GIY24636.1"/>
    <property type="molecule type" value="Genomic_DNA"/>
</dbReference>
<accession>A0AAV4RUZ9</accession>
<dbReference type="Proteomes" id="UP001054945">
    <property type="component" value="Unassembled WGS sequence"/>
</dbReference>
<evidence type="ECO:0000256" key="1">
    <source>
        <dbReference type="SAM" id="Phobius"/>
    </source>
</evidence>
<dbReference type="AlphaFoldDB" id="A0AAV4RUZ9"/>